<dbReference type="InterPro" id="IPR021858">
    <property type="entry name" value="Fun_TF"/>
</dbReference>
<dbReference type="GeneID" id="68295666"/>
<sequence length="442" mass="49413">MSQQPEKVRRSHRKSRNGCGPCKARRIKCDENHPDCLNCVRRNVVCHYNAKTVASTVASTPRVRRERTSPNTEPHHSREHSIQSPVPTTRSPTTTPLQSVQTPSQSISTPPSDSGVALPRLNHDPFDASDMALLHHFFVAVAPTLADDGGSPIKWRAQLPRAVFASDCSLHALLAVSALHLARQRPMQREECLAKATEHHALTLAPLIDSLTHLDEHNAETTFLAAVFLCYHNLAKGPQPGQYLGFGDQADGEWIWVIKGVRTVLSMVRPFHQPPAESNDSPMAISNHSLREFAPTPSSTSPVLDYEAPLTELSRIVALLEGEALSSTKYMQAVATLRTAFEACFPSSQEAQEAKSGVTEVQTRSVFRWLFCLEADFCQSLERQSPIALLIFAHFNVLVHQLRHIWYMEGWSLHIMQGILKHLPHHHHSWIQWPREQVMGAD</sequence>
<dbReference type="Gene3D" id="4.10.240.10">
    <property type="entry name" value="Zn(2)-C6 fungal-type DNA-binding domain"/>
    <property type="match status" value="1"/>
</dbReference>
<dbReference type="InterPro" id="IPR001138">
    <property type="entry name" value="Zn2Cys6_DnaBD"/>
</dbReference>
<proteinExistence type="predicted"/>
<dbReference type="InterPro" id="IPR036864">
    <property type="entry name" value="Zn2-C6_fun-type_DNA-bd_sf"/>
</dbReference>
<evidence type="ECO:0000256" key="1">
    <source>
        <dbReference type="ARBA" id="ARBA00023242"/>
    </source>
</evidence>
<dbReference type="GO" id="GO:0008270">
    <property type="term" value="F:zinc ion binding"/>
    <property type="evidence" value="ECO:0007669"/>
    <property type="project" value="InterPro"/>
</dbReference>
<dbReference type="SMART" id="SM00066">
    <property type="entry name" value="GAL4"/>
    <property type="match status" value="1"/>
</dbReference>
<dbReference type="PANTHER" id="PTHR47657:SF13">
    <property type="entry name" value="ZN(2)-C6 FUNGAL-TYPE DOMAIN-CONTAINING PROTEIN-RELATED"/>
    <property type="match status" value="1"/>
</dbReference>
<dbReference type="PROSITE" id="PS50048">
    <property type="entry name" value="ZN2_CY6_FUNGAL_2"/>
    <property type="match status" value="1"/>
</dbReference>
<keyword evidence="5" id="KW-1185">Reference proteome</keyword>
<name>A0A9P3CM20_9PEZI</name>
<dbReference type="Pfam" id="PF11951">
    <property type="entry name" value="Fungal_trans_2"/>
    <property type="match status" value="1"/>
</dbReference>
<reference evidence="4 5" key="1">
    <citation type="submission" date="2021-01" db="EMBL/GenBank/DDBJ databases">
        <title>Cercospora kikuchii MAFF 305040 whole genome shotgun sequence.</title>
        <authorList>
            <person name="Kashiwa T."/>
            <person name="Suzuki T."/>
        </authorList>
    </citation>
    <scope>NUCLEOTIDE SEQUENCE [LARGE SCALE GENOMIC DNA]</scope>
    <source>
        <strain evidence="4 5">MAFF 305040</strain>
    </source>
</reference>
<dbReference type="Proteomes" id="UP000825890">
    <property type="component" value="Unassembled WGS sequence"/>
</dbReference>
<dbReference type="PANTHER" id="PTHR47657">
    <property type="entry name" value="STEROL REGULATORY ELEMENT-BINDING PROTEIN ECM22"/>
    <property type="match status" value="1"/>
</dbReference>
<dbReference type="SUPFAM" id="SSF57701">
    <property type="entry name" value="Zn2/Cys6 DNA-binding domain"/>
    <property type="match status" value="1"/>
</dbReference>
<evidence type="ECO:0000256" key="2">
    <source>
        <dbReference type="SAM" id="MobiDB-lite"/>
    </source>
</evidence>
<feature type="compositionally biased region" description="Low complexity" evidence="2">
    <location>
        <begin position="84"/>
        <end position="114"/>
    </location>
</feature>
<feature type="region of interest" description="Disordered" evidence="2">
    <location>
        <begin position="56"/>
        <end position="120"/>
    </location>
</feature>
<dbReference type="Pfam" id="PF00172">
    <property type="entry name" value="Zn_clus"/>
    <property type="match status" value="1"/>
</dbReference>
<dbReference type="RefSeq" id="XP_044661476.1">
    <property type="nucleotide sequence ID" value="XM_044805541.1"/>
</dbReference>
<protein>
    <recommendedName>
        <fullName evidence="3">Zn(2)-C6 fungal-type domain-containing protein</fullName>
    </recommendedName>
</protein>
<dbReference type="PROSITE" id="PS00463">
    <property type="entry name" value="ZN2_CY6_FUNGAL_1"/>
    <property type="match status" value="1"/>
</dbReference>
<evidence type="ECO:0000259" key="3">
    <source>
        <dbReference type="PROSITE" id="PS50048"/>
    </source>
</evidence>
<comment type="caution">
    <text evidence="4">The sequence shown here is derived from an EMBL/GenBank/DDBJ whole genome shotgun (WGS) entry which is preliminary data.</text>
</comment>
<evidence type="ECO:0000313" key="5">
    <source>
        <dbReference type="Proteomes" id="UP000825890"/>
    </source>
</evidence>
<dbReference type="AlphaFoldDB" id="A0A9P3CM20"/>
<accession>A0A9P3CM20</accession>
<dbReference type="InterPro" id="IPR052400">
    <property type="entry name" value="Zn2-C6_fungal_TF"/>
</dbReference>
<keyword evidence="1" id="KW-0539">Nucleus</keyword>
<organism evidence="4 5">
    <name type="scientific">Cercospora kikuchii</name>
    <dbReference type="NCBI Taxonomy" id="84275"/>
    <lineage>
        <taxon>Eukaryota</taxon>
        <taxon>Fungi</taxon>
        <taxon>Dikarya</taxon>
        <taxon>Ascomycota</taxon>
        <taxon>Pezizomycotina</taxon>
        <taxon>Dothideomycetes</taxon>
        <taxon>Dothideomycetidae</taxon>
        <taxon>Mycosphaerellales</taxon>
        <taxon>Mycosphaerellaceae</taxon>
        <taxon>Cercospora</taxon>
    </lineage>
</organism>
<dbReference type="OrthoDB" id="3648229at2759"/>
<gene>
    <name evidence="4" type="ORF">CKM354_001009100</name>
</gene>
<feature type="domain" description="Zn(2)-C6 fungal-type" evidence="3">
    <location>
        <begin position="18"/>
        <end position="48"/>
    </location>
</feature>
<dbReference type="EMBL" id="BOLY01000006">
    <property type="protein sequence ID" value="GIZ46989.1"/>
    <property type="molecule type" value="Genomic_DNA"/>
</dbReference>
<dbReference type="CDD" id="cd00067">
    <property type="entry name" value="GAL4"/>
    <property type="match status" value="1"/>
</dbReference>
<evidence type="ECO:0000313" key="4">
    <source>
        <dbReference type="EMBL" id="GIZ46989.1"/>
    </source>
</evidence>
<feature type="region of interest" description="Disordered" evidence="2">
    <location>
        <begin position="1"/>
        <end position="24"/>
    </location>
</feature>
<dbReference type="GO" id="GO:0000981">
    <property type="term" value="F:DNA-binding transcription factor activity, RNA polymerase II-specific"/>
    <property type="evidence" value="ECO:0007669"/>
    <property type="project" value="InterPro"/>
</dbReference>